<feature type="transmembrane region" description="Helical" evidence="4">
    <location>
        <begin position="107"/>
        <end position="131"/>
    </location>
</feature>
<evidence type="ECO:0000256" key="1">
    <source>
        <dbReference type="ARBA" id="ARBA00001931"/>
    </source>
</evidence>
<comment type="similarity">
    <text evidence="2">Belongs to the bacterial PQQ dehydrogenase family.</text>
</comment>
<comment type="cofactor">
    <cofactor evidence="1">
        <name>pyrroloquinoline quinone</name>
        <dbReference type="ChEBI" id="CHEBI:58442"/>
    </cofactor>
</comment>
<dbReference type="PANTHER" id="PTHR32303:SF4">
    <property type="entry name" value="QUINOPROTEIN GLUCOSE DEHYDROGENASE"/>
    <property type="match status" value="1"/>
</dbReference>
<dbReference type="RefSeq" id="WP_087650083.1">
    <property type="nucleotide sequence ID" value="NZ_FCON02000281.1"/>
</dbReference>
<evidence type="ECO:0000313" key="6">
    <source>
        <dbReference type="EMBL" id="SAL87326.1"/>
    </source>
</evidence>
<evidence type="ECO:0000259" key="5">
    <source>
        <dbReference type="Pfam" id="PF01011"/>
    </source>
</evidence>
<feature type="transmembrane region" description="Helical" evidence="4">
    <location>
        <begin position="85"/>
        <end position="101"/>
    </location>
</feature>
<dbReference type="InterPro" id="IPR018391">
    <property type="entry name" value="PQQ_b-propeller_rpt"/>
</dbReference>
<gene>
    <name evidence="6" type="ORF">AWB68_08364</name>
</gene>
<dbReference type="Pfam" id="PF01011">
    <property type="entry name" value="PQQ"/>
    <property type="match status" value="1"/>
</dbReference>
<accession>A0A158L1R5</accession>
<evidence type="ECO:0000256" key="3">
    <source>
        <dbReference type="ARBA" id="ARBA00023002"/>
    </source>
</evidence>
<keyword evidence="4" id="KW-1133">Transmembrane helix</keyword>
<feature type="transmembrane region" description="Helical" evidence="4">
    <location>
        <begin position="35"/>
        <end position="55"/>
    </location>
</feature>
<dbReference type="GO" id="GO:0048038">
    <property type="term" value="F:quinone binding"/>
    <property type="evidence" value="ECO:0007669"/>
    <property type="project" value="InterPro"/>
</dbReference>
<sequence length="819" mass="89033">MPPPTIEESGVTRLPLPLSRPTTQGRGVPRWPLRLLAVSLVLLGFAFVAGGSWLIWLGGSAYYLTAGAGIAVSGVQLFRLRKSGAWLYATVFSGTVMWTAWESGLDYWGWVPRLGLMTFISFLLALLLPILKVRKKTAFTLAGTMAAIFVVAFVLAFVPYNVTSADGPFPDKPLVAAKPSVAPQPDGDWSVYGRDNDATRYSPLNEITPRNVSQLQREWVYRTGDLPPAGQRNKWAAETTPLKVGDAVYLCSATNDLIRLDAATGREVWRYKSQVKYENVPYTAACRGVVYYKSQTTSASLPCSQRIIEATLDERLIAVDADTGKACETFGTHGQVDLMVGMGRSVPGFVAEPSPPTVVNGVIVTNQEVLDGQRRWAPSGVIRGYSAETGKFVWAWDVKRPHDHAEPSPGKSYSRGTPNSWTIMVGDDKLGLVYVPTGNSAVDYYSALRSPEENAISSAIVALDARTGESRWVFQTVHKDVWDYDIASQPTLIDFPDKDGAPIPAMIVPTKRGQTFVLDRRDGAPLSPVEERPAPASVLAEDPLAPTQPWSVGMPRLGFGNLSERQMWGLTPLDQLYCRIKFRRARYEGEFTAPSLTRPWIQYPGNNGGSEWGSMAYDPTTGVLIANWNNTPMYNQLLTRSQADTRGLKSIDDSAFDPDGGGSGAQAETPYGVSVGPFVMRYTNLLCSEPPYGMTTAIDMHTRQVLWQRPLGTARANGPFGLSTGLPIDLGTPNNGGPIITAGGLVFVAAATDNLIRAIDVKTGKVVWSDVLPTGGQATPMTYEINSRQFVVIVAAGHHFMQTPPGDYVIAYALPKRGG</sequence>
<evidence type="ECO:0000256" key="2">
    <source>
        <dbReference type="ARBA" id="ARBA00008156"/>
    </source>
</evidence>
<feature type="transmembrane region" description="Helical" evidence="4">
    <location>
        <begin position="61"/>
        <end position="78"/>
    </location>
</feature>
<dbReference type="SMART" id="SM00564">
    <property type="entry name" value="PQQ"/>
    <property type="match status" value="5"/>
</dbReference>
<dbReference type="SUPFAM" id="SSF50998">
    <property type="entry name" value="Quinoprotein alcohol dehydrogenase-like"/>
    <property type="match status" value="1"/>
</dbReference>
<comment type="caution">
    <text evidence="6">The sequence shown here is derived from an EMBL/GenBank/DDBJ whole genome shotgun (WGS) entry which is preliminary data.</text>
</comment>
<feature type="transmembrane region" description="Helical" evidence="4">
    <location>
        <begin position="138"/>
        <end position="160"/>
    </location>
</feature>
<dbReference type="NCBIfam" id="TIGR03074">
    <property type="entry name" value="PQQ_membr_DH"/>
    <property type="match status" value="1"/>
</dbReference>
<dbReference type="GO" id="GO:0008876">
    <property type="term" value="F:quinoprotein glucose dehydrogenase activity"/>
    <property type="evidence" value="ECO:0007669"/>
    <property type="project" value="TreeGrafter"/>
</dbReference>
<dbReference type="InterPro" id="IPR017511">
    <property type="entry name" value="PQQ_mDH"/>
</dbReference>
<name>A0A158L1R5_9BURK</name>
<dbReference type="Proteomes" id="UP000054770">
    <property type="component" value="Unassembled WGS sequence"/>
</dbReference>
<keyword evidence="7" id="KW-1185">Reference proteome</keyword>
<dbReference type="PANTHER" id="PTHR32303">
    <property type="entry name" value="QUINOPROTEIN ALCOHOL DEHYDROGENASE (CYTOCHROME C)"/>
    <property type="match status" value="1"/>
</dbReference>
<evidence type="ECO:0000313" key="7">
    <source>
        <dbReference type="Proteomes" id="UP000054770"/>
    </source>
</evidence>
<dbReference type="OrthoDB" id="9794322at2"/>
<dbReference type="GO" id="GO:0016020">
    <property type="term" value="C:membrane"/>
    <property type="evidence" value="ECO:0007669"/>
    <property type="project" value="InterPro"/>
</dbReference>
<feature type="domain" description="Pyrrolo-quinoline quinone repeat" evidence="5">
    <location>
        <begin position="189"/>
        <end position="791"/>
    </location>
</feature>
<dbReference type="InterPro" id="IPR011047">
    <property type="entry name" value="Quinoprotein_ADH-like_sf"/>
</dbReference>
<evidence type="ECO:0000256" key="4">
    <source>
        <dbReference type="SAM" id="Phobius"/>
    </source>
</evidence>
<keyword evidence="4" id="KW-0472">Membrane</keyword>
<dbReference type="CDD" id="cd10280">
    <property type="entry name" value="PQQ_mGDH"/>
    <property type="match status" value="1"/>
</dbReference>
<organism evidence="6 7">
    <name type="scientific">Caballeronia choica</name>
    <dbReference type="NCBI Taxonomy" id="326476"/>
    <lineage>
        <taxon>Bacteria</taxon>
        <taxon>Pseudomonadati</taxon>
        <taxon>Pseudomonadota</taxon>
        <taxon>Betaproteobacteria</taxon>
        <taxon>Burkholderiales</taxon>
        <taxon>Burkholderiaceae</taxon>
        <taxon>Caballeronia</taxon>
    </lineage>
</organism>
<dbReference type="AlphaFoldDB" id="A0A158L1R5"/>
<dbReference type="Gene3D" id="2.140.10.10">
    <property type="entry name" value="Quinoprotein alcohol dehydrogenase-like superfamily"/>
    <property type="match status" value="2"/>
</dbReference>
<keyword evidence="4" id="KW-0812">Transmembrane</keyword>
<dbReference type="InterPro" id="IPR002372">
    <property type="entry name" value="PQQ_rpt_dom"/>
</dbReference>
<keyword evidence="3" id="KW-0560">Oxidoreductase</keyword>
<protein>
    <submittedName>
        <fullName evidence="6">Quinate/shikimate dehydrogenase</fullName>
    </submittedName>
</protein>
<reference evidence="6" key="1">
    <citation type="submission" date="2016-01" db="EMBL/GenBank/DDBJ databases">
        <authorList>
            <person name="Peeters C."/>
        </authorList>
    </citation>
    <scope>NUCLEOTIDE SEQUENCE [LARGE SCALE GENOMIC DNA]</scope>
    <source>
        <strain evidence="6">LMG 22940</strain>
    </source>
</reference>
<dbReference type="EMBL" id="FCON02000281">
    <property type="protein sequence ID" value="SAL87326.1"/>
    <property type="molecule type" value="Genomic_DNA"/>
</dbReference>
<proteinExistence type="inferred from homology"/>